<proteinExistence type="predicted"/>
<evidence type="ECO:0000256" key="3">
    <source>
        <dbReference type="ARBA" id="ARBA00022737"/>
    </source>
</evidence>
<keyword evidence="5" id="KW-0508">mRNA splicing</keyword>
<dbReference type="InterPro" id="IPR035979">
    <property type="entry name" value="RBD_domain_sf"/>
</dbReference>
<feature type="compositionally biased region" description="Basic and acidic residues" evidence="10">
    <location>
        <begin position="579"/>
        <end position="619"/>
    </location>
</feature>
<protein>
    <recommendedName>
        <fullName evidence="8">U4/U6 snRNA-associated-splicing factor PRP24</fullName>
    </recommendedName>
</protein>
<dbReference type="InterPro" id="IPR034398">
    <property type="entry name" value="Prp24_RRM2"/>
</dbReference>
<feature type="domain" description="RRM" evidence="11">
    <location>
        <begin position="695"/>
        <end position="772"/>
    </location>
</feature>
<dbReference type="EMBL" id="CACVBS010000033">
    <property type="protein sequence ID" value="CAA7261390.1"/>
    <property type="molecule type" value="Genomic_DNA"/>
</dbReference>
<feature type="compositionally biased region" description="Basic and acidic residues" evidence="10">
    <location>
        <begin position="1012"/>
        <end position="1023"/>
    </location>
</feature>
<evidence type="ECO:0000256" key="2">
    <source>
        <dbReference type="ARBA" id="ARBA00022664"/>
    </source>
</evidence>
<evidence type="ECO:0000256" key="6">
    <source>
        <dbReference type="ARBA" id="ARBA00023242"/>
    </source>
</evidence>
<dbReference type="GO" id="GO:0005688">
    <property type="term" value="C:U6 snRNP"/>
    <property type="evidence" value="ECO:0007669"/>
    <property type="project" value="UniProtKB-ARBA"/>
</dbReference>
<comment type="function">
    <text evidence="7">Functions as a recycling factor of the spliceosome, a machinery that forms on each precursor-messenger RNA (pre-mRNA) and catalyzes the removal of introns. Chaperones the re-annealing of U4 and U6 snRNAs (small nuclear RNAs) released from previous rounds of splicing, an initial step in reforming the U4/U6-U5 tri-snRNP (small nuclear ribonucleoprotein) that can reassemble into another spliceosome complex; this step involves binding U6 and facilitating the unwinding of the U6 internal stem loop, followed by base-pairing of U6 to U4.</text>
</comment>
<reference evidence="12 13" key="1">
    <citation type="submission" date="2020-01" db="EMBL/GenBank/DDBJ databases">
        <authorList>
            <person name="Gupta K D."/>
        </authorList>
    </citation>
    <scope>NUCLEOTIDE SEQUENCE [LARGE SCALE GENOMIC DNA]</scope>
</reference>
<dbReference type="Pfam" id="PF00076">
    <property type="entry name" value="RRM_1"/>
    <property type="match status" value="3"/>
</dbReference>
<keyword evidence="6" id="KW-0539">Nucleus</keyword>
<evidence type="ECO:0000256" key="9">
    <source>
        <dbReference type="PROSITE-ProRule" id="PRU00176"/>
    </source>
</evidence>
<evidence type="ECO:0000256" key="5">
    <source>
        <dbReference type="ARBA" id="ARBA00023187"/>
    </source>
</evidence>
<feature type="compositionally biased region" description="Polar residues" evidence="10">
    <location>
        <begin position="953"/>
        <end position="968"/>
    </location>
</feature>
<dbReference type="InterPro" id="IPR034397">
    <property type="entry name" value="Prp24_RRM1"/>
</dbReference>
<evidence type="ECO:0000256" key="8">
    <source>
        <dbReference type="ARBA" id="ARBA00093627"/>
    </source>
</evidence>
<evidence type="ECO:0000313" key="12">
    <source>
        <dbReference type="EMBL" id="CAA7261390.1"/>
    </source>
</evidence>
<dbReference type="InterPro" id="IPR000504">
    <property type="entry name" value="RRM_dom"/>
</dbReference>
<dbReference type="Gene3D" id="1.25.40.10">
    <property type="entry name" value="Tetratricopeptide repeat domain"/>
    <property type="match status" value="2"/>
</dbReference>
<keyword evidence="2" id="KW-0507">mRNA processing</keyword>
<feature type="compositionally biased region" description="Low complexity" evidence="10">
    <location>
        <begin position="989"/>
        <end position="1011"/>
    </location>
</feature>
<dbReference type="Gene3D" id="3.30.70.330">
    <property type="match status" value="4"/>
</dbReference>
<dbReference type="InterPro" id="IPR011990">
    <property type="entry name" value="TPR-like_helical_dom_sf"/>
</dbReference>
<dbReference type="InterPro" id="IPR012677">
    <property type="entry name" value="Nucleotide-bd_a/b_plait_sf"/>
</dbReference>
<sequence>MDGSDSLDALANILNDLAEKPYDVSVHTRHIQLAQSFEGLEAEALSAREMMTQLLAAGNDVWLPLLEAKEQTVNLDTADGVQELLSLYARAEADYLSIPILQKHVEFIIGRHEYYASEVMKPDALGELFTTSWTRRALGEVVSKGTIHLTHGHILWDAQRDWELEMLEKASNSDRPGLVEHVQTLFLTRLRQPHSTMEDTFQTYSSFTTNYCPPQDYESLLVSASKLRSQSVRNYDRREQWEIKLTQSQNSLDIFNQYIGYERRAKYPDIFVTRGVYERAIAEAGRRRFKGEAGAEEALRLFWAGYCDALRILEVGIDVELETYRRAVRSVPGSGEVWARYLRFLERVSDDISEGLESVADVYNRALEAKMIQADLNQLIPVVLARAGYEKRQLEAGSEDEDALPTLIGILESGIEMARQASKAIDPTLRLEKFLATIYENAGLADSVFDAWKAAAKHSKSSYQVWLNYTEALTKHQKYAEARTVFTDIHAKQLDWPEAIWDAWTSFEHLHGSLEDIEACMDKIEKAQYQTNARRAKDAEKAAYQAMQAAADAQATALINSIVAVQGVETAASADVPMDVDRPASDRGTKRGAEEEPAPDPHKKARVEQKPPPLKRDRENSTVFVADLPDDVAEGDLKNLFKDCGSIREVKITSLASTLVATVEFVDRDSVPAALTKDKKRVNDQEISVHLAWKSTLYVTNFPEATDDVAIREMFGKYGTIFDVRWPSKKFKNTRRFCYVQFTSPDAALKSLELHGRELEPNVTLNVFISNPERKKERTDQDANEREVYVAGLSRFTSKTDLEKLFATYGPVKEVRIALDDDGHARGYAFVEFEEAKDAQMALGANNYELKKRRIAVTLADPRMRARHKSELGLSRATEARNRSVHIINLPPATQEGLLQQALEKIIPVKRVEVFLDKQEAVVELENPADAGRLLLRTEPIVFGGNELELSESAPSTRPSGRTQQSSEAMFKPRHLGLSRPKAGLGFKKTQPSQPAASSSQTASSSSSGGKQQDDFRKMMAKK</sequence>
<dbReference type="GO" id="GO:0008380">
    <property type="term" value="P:RNA splicing"/>
    <property type="evidence" value="ECO:0007669"/>
    <property type="project" value="UniProtKB-KW"/>
</dbReference>
<evidence type="ECO:0000313" key="13">
    <source>
        <dbReference type="Proteomes" id="UP000467700"/>
    </source>
</evidence>
<dbReference type="CDD" id="cd12296">
    <property type="entry name" value="RRM1_Prp24"/>
    <property type="match status" value="1"/>
</dbReference>
<dbReference type="SUPFAM" id="SSF48452">
    <property type="entry name" value="TPR-like"/>
    <property type="match status" value="1"/>
</dbReference>
<comment type="caution">
    <text evidence="12">The sequence shown here is derived from an EMBL/GenBank/DDBJ whole genome shotgun (WGS) entry which is preliminary data.</text>
</comment>
<gene>
    <name evidence="12" type="ORF">AAE3_LOCUS3816</name>
</gene>
<dbReference type="GO" id="GO:0006397">
    <property type="term" value="P:mRNA processing"/>
    <property type="evidence" value="ECO:0007669"/>
    <property type="project" value="UniProtKB-KW"/>
</dbReference>
<dbReference type="AlphaFoldDB" id="A0A8S0VU18"/>
<dbReference type="Proteomes" id="UP000467700">
    <property type="component" value="Unassembled WGS sequence"/>
</dbReference>
<evidence type="ECO:0000256" key="7">
    <source>
        <dbReference type="ARBA" id="ARBA00093374"/>
    </source>
</evidence>
<evidence type="ECO:0000259" key="11">
    <source>
        <dbReference type="PROSITE" id="PS50102"/>
    </source>
</evidence>
<dbReference type="FunFam" id="3.30.70.330:FF:000365">
    <property type="entry name" value="U4/U6 snRNA-associated-splicing factor PRP24"/>
    <property type="match status" value="1"/>
</dbReference>
<dbReference type="InterPro" id="IPR003107">
    <property type="entry name" value="HAT"/>
</dbReference>
<dbReference type="PROSITE" id="PS50102">
    <property type="entry name" value="RRM"/>
    <property type="match status" value="4"/>
</dbReference>
<evidence type="ECO:0000256" key="1">
    <source>
        <dbReference type="ARBA" id="ARBA00004123"/>
    </source>
</evidence>
<feature type="region of interest" description="Disordered" evidence="10">
    <location>
        <begin position="947"/>
        <end position="1023"/>
    </location>
</feature>
<evidence type="ECO:0000256" key="4">
    <source>
        <dbReference type="ARBA" id="ARBA00022884"/>
    </source>
</evidence>
<organism evidence="12 13">
    <name type="scientific">Cyclocybe aegerita</name>
    <name type="common">Black poplar mushroom</name>
    <name type="synonym">Agrocybe aegerita</name>
    <dbReference type="NCBI Taxonomy" id="1973307"/>
    <lineage>
        <taxon>Eukaryota</taxon>
        <taxon>Fungi</taxon>
        <taxon>Dikarya</taxon>
        <taxon>Basidiomycota</taxon>
        <taxon>Agaricomycotina</taxon>
        <taxon>Agaricomycetes</taxon>
        <taxon>Agaricomycetidae</taxon>
        <taxon>Agaricales</taxon>
        <taxon>Agaricineae</taxon>
        <taxon>Bolbitiaceae</taxon>
        <taxon>Cyclocybe</taxon>
    </lineage>
</organism>
<keyword evidence="3" id="KW-0677">Repeat</keyword>
<keyword evidence="13" id="KW-1185">Reference proteome</keyword>
<feature type="region of interest" description="Disordered" evidence="10">
    <location>
        <begin position="575"/>
        <end position="619"/>
    </location>
</feature>
<dbReference type="PANTHER" id="PTHR24012">
    <property type="entry name" value="RNA BINDING PROTEIN"/>
    <property type="match status" value="1"/>
</dbReference>
<feature type="domain" description="RRM" evidence="11">
    <location>
        <begin position="883"/>
        <end position="955"/>
    </location>
</feature>
<dbReference type="CDD" id="cd12297">
    <property type="entry name" value="RRM2_Prp24"/>
    <property type="match status" value="1"/>
</dbReference>
<keyword evidence="4 9" id="KW-0694">RNA-binding</keyword>
<feature type="domain" description="RRM" evidence="11">
    <location>
        <begin position="621"/>
        <end position="694"/>
    </location>
</feature>
<dbReference type="CDD" id="cd00590">
    <property type="entry name" value="RRM_SF"/>
    <property type="match status" value="1"/>
</dbReference>
<accession>A0A8S0VU18</accession>
<dbReference type="SUPFAM" id="SSF54928">
    <property type="entry name" value="RNA-binding domain, RBD"/>
    <property type="match status" value="3"/>
</dbReference>
<dbReference type="SMART" id="SM00360">
    <property type="entry name" value="RRM"/>
    <property type="match status" value="4"/>
</dbReference>
<comment type="subcellular location">
    <subcellularLocation>
        <location evidence="1">Nucleus</location>
    </subcellularLocation>
</comment>
<dbReference type="SMART" id="SM00386">
    <property type="entry name" value="HAT"/>
    <property type="match status" value="3"/>
</dbReference>
<feature type="domain" description="RRM" evidence="11">
    <location>
        <begin position="786"/>
        <end position="862"/>
    </location>
</feature>
<evidence type="ECO:0000256" key="10">
    <source>
        <dbReference type="SAM" id="MobiDB-lite"/>
    </source>
</evidence>
<name>A0A8S0VU18_CYCAE</name>
<dbReference type="GO" id="GO:0003723">
    <property type="term" value="F:RNA binding"/>
    <property type="evidence" value="ECO:0007669"/>
    <property type="project" value="UniProtKB-UniRule"/>
</dbReference>
<dbReference type="OrthoDB" id="360390at2759"/>